<feature type="region of interest" description="Disordered" evidence="1">
    <location>
        <begin position="67"/>
        <end position="86"/>
    </location>
</feature>
<reference evidence="2" key="1">
    <citation type="submission" date="2018-11" db="EMBL/GenBank/DDBJ databases">
        <authorList>
            <consortium name="Pathogen Informatics"/>
        </authorList>
    </citation>
    <scope>NUCLEOTIDE SEQUENCE</scope>
</reference>
<protein>
    <submittedName>
        <fullName evidence="2">Uncharacterized protein</fullName>
    </submittedName>
</protein>
<dbReference type="EMBL" id="CAAALY010013953">
    <property type="protein sequence ID" value="VEL12156.1"/>
    <property type="molecule type" value="Genomic_DNA"/>
</dbReference>
<name>A0A3S4ZUB5_9PLAT</name>
<sequence length="109" mass="12822">MHYHKYGCFRLLDRNADEEAFSPNELFRHETESGLPGMMRTSLLQDRRNIPPKNYWNPTNMDAAPFTPYLGMNGQPGPNRHPSYDWSARQHSNRFLNPQSWPNEIPSEF</sequence>
<proteinExistence type="predicted"/>
<dbReference type="AlphaFoldDB" id="A0A3S4ZUB5"/>
<evidence type="ECO:0000256" key="1">
    <source>
        <dbReference type="SAM" id="MobiDB-lite"/>
    </source>
</evidence>
<keyword evidence="3" id="KW-1185">Reference proteome</keyword>
<gene>
    <name evidence="2" type="ORF">PXEA_LOCUS5596</name>
</gene>
<dbReference type="Proteomes" id="UP000784294">
    <property type="component" value="Unassembled WGS sequence"/>
</dbReference>
<accession>A0A3S4ZUB5</accession>
<comment type="caution">
    <text evidence="2">The sequence shown here is derived from an EMBL/GenBank/DDBJ whole genome shotgun (WGS) entry which is preliminary data.</text>
</comment>
<evidence type="ECO:0000313" key="3">
    <source>
        <dbReference type="Proteomes" id="UP000784294"/>
    </source>
</evidence>
<evidence type="ECO:0000313" key="2">
    <source>
        <dbReference type="EMBL" id="VEL12156.1"/>
    </source>
</evidence>
<organism evidence="2 3">
    <name type="scientific">Protopolystoma xenopodis</name>
    <dbReference type="NCBI Taxonomy" id="117903"/>
    <lineage>
        <taxon>Eukaryota</taxon>
        <taxon>Metazoa</taxon>
        <taxon>Spiralia</taxon>
        <taxon>Lophotrochozoa</taxon>
        <taxon>Platyhelminthes</taxon>
        <taxon>Monogenea</taxon>
        <taxon>Polyopisthocotylea</taxon>
        <taxon>Polystomatidea</taxon>
        <taxon>Polystomatidae</taxon>
        <taxon>Protopolystoma</taxon>
    </lineage>
</organism>